<reference evidence="3" key="1">
    <citation type="submission" date="2016-06" db="EMBL/GenBank/DDBJ databases">
        <title>Parallel loss of symbiosis genes in relatives of nitrogen-fixing non-legume Parasponia.</title>
        <authorList>
            <person name="Van Velzen R."/>
            <person name="Holmer R."/>
            <person name="Bu F."/>
            <person name="Rutten L."/>
            <person name="Van Zeijl A."/>
            <person name="Liu W."/>
            <person name="Santuari L."/>
            <person name="Cao Q."/>
            <person name="Sharma T."/>
            <person name="Shen D."/>
            <person name="Roswanjaya Y."/>
            <person name="Wardhani T."/>
            <person name="Kalhor M.S."/>
            <person name="Jansen J."/>
            <person name="Van den Hoogen J."/>
            <person name="Gungor B."/>
            <person name="Hartog M."/>
            <person name="Hontelez J."/>
            <person name="Verver J."/>
            <person name="Yang W.-C."/>
            <person name="Schijlen E."/>
            <person name="Repin R."/>
            <person name="Schilthuizen M."/>
            <person name="Schranz E."/>
            <person name="Heidstra R."/>
            <person name="Miyata K."/>
            <person name="Fedorova E."/>
            <person name="Kohlen W."/>
            <person name="Bisseling T."/>
            <person name="Smit S."/>
            <person name="Geurts R."/>
        </authorList>
    </citation>
    <scope>NUCLEOTIDE SEQUENCE [LARGE SCALE GENOMIC DNA]</scope>
    <source>
        <strain evidence="3">cv. WU1-14</strain>
    </source>
</reference>
<proteinExistence type="predicted"/>
<dbReference type="Proteomes" id="UP000237105">
    <property type="component" value="Unassembled WGS sequence"/>
</dbReference>
<accession>A0A2P5BG80</accession>
<organism evidence="2 3">
    <name type="scientific">Parasponia andersonii</name>
    <name type="common">Sponia andersonii</name>
    <dbReference type="NCBI Taxonomy" id="3476"/>
    <lineage>
        <taxon>Eukaryota</taxon>
        <taxon>Viridiplantae</taxon>
        <taxon>Streptophyta</taxon>
        <taxon>Embryophyta</taxon>
        <taxon>Tracheophyta</taxon>
        <taxon>Spermatophyta</taxon>
        <taxon>Magnoliopsida</taxon>
        <taxon>eudicotyledons</taxon>
        <taxon>Gunneridae</taxon>
        <taxon>Pentapetalae</taxon>
        <taxon>rosids</taxon>
        <taxon>fabids</taxon>
        <taxon>Rosales</taxon>
        <taxon>Cannabaceae</taxon>
        <taxon>Parasponia</taxon>
    </lineage>
</organism>
<protein>
    <submittedName>
        <fullName evidence="2">Uncharacterized protein</fullName>
    </submittedName>
</protein>
<evidence type="ECO:0000313" key="2">
    <source>
        <dbReference type="EMBL" id="PON47783.1"/>
    </source>
</evidence>
<keyword evidence="3" id="KW-1185">Reference proteome</keyword>
<feature type="region of interest" description="Disordered" evidence="1">
    <location>
        <begin position="1"/>
        <end position="30"/>
    </location>
</feature>
<dbReference type="AlphaFoldDB" id="A0A2P5BG80"/>
<name>A0A2P5BG80_PARAD</name>
<evidence type="ECO:0000313" key="3">
    <source>
        <dbReference type="Proteomes" id="UP000237105"/>
    </source>
</evidence>
<gene>
    <name evidence="2" type="ORF">PanWU01x14_241710</name>
</gene>
<comment type="caution">
    <text evidence="2">The sequence shown here is derived from an EMBL/GenBank/DDBJ whole genome shotgun (WGS) entry which is preliminary data.</text>
</comment>
<dbReference type="EMBL" id="JXTB01000288">
    <property type="protein sequence ID" value="PON47783.1"/>
    <property type="molecule type" value="Genomic_DNA"/>
</dbReference>
<evidence type="ECO:0000256" key="1">
    <source>
        <dbReference type="SAM" id="MobiDB-lite"/>
    </source>
</evidence>
<sequence>MPPLVSSSVALPESGPAVAEQLPPSATSAFPSRPLSRLRLLAATTAAQKQECRLVPLLDLASLPSHACY</sequence>